<evidence type="ECO:0000256" key="1">
    <source>
        <dbReference type="SAM" id="MobiDB-lite"/>
    </source>
</evidence>
<protein>
    <submittedName>
        <fullName evidence="2">Uncharacterized protein</fullName>
    </submittedName>
</protein>
<dbReference type="SUPFAM" id="SSF140996">
    <property type="entry name" value="Hermes dimerisation domain"/>
    <property type="match status" value="1"/>
</dbReference>
<keyword evidence="3" id="KW-1185">Reference proteome</keyword>
<comment type="caution">
    <text evidence="2">The sequence shown here is derived from an EMBL/GenBank/DDBJ whole genome shotgun (WGS) entry which is preliminary data.</text>
</comment>
<gene>
    <name evidence="2" type="ORF">Ddye_008944</name>
</gene>
<name>A0AAD9XAT6_9ROSI</name>
<dbReference type="Proteomes" id="UP001280121">
    <property type="component" value="Unassembled WGS sequence"/>
</dbReference>
<dbReference type="PANTHER" id="PTHR46481">
    <property type="entry name" value="ZINC FINGER BED DOMAIN-CONTAINING PROTEIN 4"/>
    <property type="match status" value="1"/>
</dbReference>
<dbReference type="SUPFAM" id="SSF53098">
    <property type="entry name" value="Ribonuclease H-like"/>
    <property type="match status" value="1"/>
</dbReference>
<feature type="compositionally biased region" description="Polar residues" evidence="1">
    <location>
        <begin position="10"/>
        <end position="23"/>
    </location>
</feature>
<dbReference type="PANTHER" id="PTHR46481:SF2">
    <property type="entry name" value="BED-TYPE DOMAIN-CONTAINING PROTEIN"/>
    <property type="match status" value="1"/>
</dbReference>
<reference evidence="2" key="1">
    <citation type="journal article" date="2023" name="Plant J.">
        <title>Genome sequences and population genomics provide insights into the demographic history, inbreeding, and mutation load of two 'living fossil' tree species of Dipteronia.</title>
        <authorList>
            <person name="Feng Y."/>
            <person name="Comes H.P."/>
            <person name="Chen J."/>
            <person name="Zhu S."/>
            <person name="Lu R."/>
            <person name="Zhang X."/>
            <person name="Li P."/>
            <person name="Qiu J."/>
            <person name="Olsen K.M."/>
            <person name="Qiu Y."/>
        </authorList>
    </citation>
    <scope>NUCLEOTIDE SEQUENCE</scope>
    <source>
        <strain evidence="2">KIB01</strain>
    </source>
</reference>
<sequence length="357" mass="40870">MAYSSEEHSGSQSDDVLENSSSIAKEKSGKSEVRLGGRKCKKKSKCWLYFQEYHAKDGGRRARCKQYGDLYACGSGSNGATNLNKYITSKCKKYRPPNNDPRQTFLAKQTNLDGSGSTLATPRYSAEECRHALAEMLILDELPFRFVENRGFCEFCFTMNPRFDVPSRRIIIRDLYKLYVEERIKLKQYFKSSQVRVCLTTDTWTLIQNINYMVVTTHFIDCDWKLQKRILSFSQITDHRGDSIGRCIEKVLLDWGIDKIFTITMDNATATATAIGYMIRKLNSWHVDGVIFEGKYLHLRCGAHILNLIVSDGLKDLHESVVAIPNTVKYVKSSLSRLAKFKNVLNKRSWGIMLLLC</sequence>
<accession>A0AAD9XAT6</accession>
<evidence type="ECO:0000313" key="3">
    <source>
        <dbReference type="Proteomes" id="UP001280121"/>
    </source>
</evidence>
<organism evidence="2 3">
    <name type="scientific">Dipteronia dyeriana</name>
    <dbReference type="NCBI Taxonomy" id="168575"/>
    <lineage>
        <taxon>Eukaryota</taxon>
        <taxon>Viridiplantae</taxon>
        <taxon>Streptophyta</taxon>
        <taxon>Embryophyta</taxon>
        <taxon>Tracheophyta</taxon>
        <taxon>Spermatophyta</taxon>
        <taxon>Magnoliopsida</taxon>
        <taxon>eudicotyledons</taxon>
        <taxon>Gunneridae</taxon>
        <taxon>Pentapetalae</taxon>
        <taxon>rosids</taxon>
        <taxon>malvids</taxon>
        <taxon>Sapindales</taxon>
        <taxon>Sapindaceae</taxon>
        <taxon>Hippocastanoideae</taxon>
        <taxon>Acereae</taxon>
        <taxon>Dipteronia</taxon>
    </lineage>
</organism>
<evidence type="ECO:0000313" key="2">
    <source>
        <dbReference type="EMBL" id="KAK2655892.1"/>
    </source>
</evidence>
<dbReference type="InterPro" id="IPR012337">
    <property type="entry name" value="RNaseH-like_sf"/>
</dbReference>
<dbReference type="SMART" id="SM00614">
    <property type="entry name" value="ZnF_BED"/>
    <property type="match status" value="1"/>
</dbReference>
<dbReference type="AlphaFoldDB" id="A0AAD9XAT6"/>
<dbReference type="EMBL" id="JANJYI010000003">
    <property type="protein sequence ID" value="KAK2655892.1"/>
    <property type="molecule type" value="Genomic_DNA"/>
</dbReference>
<proteinExistence type="predicted"/>
<feature type="region of interest" description="Disordered" evidence="1">
    <location>
        <begin position="1"/>
        <end position="30"/>
    </location>
</feature>
<dbReference type="InterPro" id="IPR052035">
    <property type="entry name" value="ZnF_BED_domain_contain"/>
</dbReference>